<feature type="region of interest" description="Disordered" evidence="1">
    <location>
        <begin position="40"/>
        <end position="65"/>
    </location>
</feature>
<gene>
    <name evidence="3" type="ORF">ILYODFUR_038532</name>
</gene>
<keyword evidence="2" id="KW-0472">Membrane</keyword>
<proteinExistence type="predicted"/>
<keyword evidence="4" id="KW-1185">Reference proteome</keyword>
<protein>
    <submittedName>
        <fullName evidence="3">Uncharacterized protein</fullName>
    </submittedName>
</protein>
<comment type="caution">
    <text evidence="3">The sequence shown here is derived from an EMBL/GenBank/DDBJ whole genome shotgun (WGS) entry which is preliminary data.</text>
</comment>
<dbReference type="EMBL" id="JAHRIQ010032862">
    <property type="protein sequence ID" value="MEQ2231339.1"/>
    <property type="molecule type" value="Genomic_DNA"/>
</dbReference>
<accession>A0ABV0TEV8</accession>
<organism evidence="3 4">
    <name type="scientific">Ilyodon furcidens</name>
    <name type="common">goldbreast splitfin</name>
    <dbReference type="NCBI Taxonomy" id="33524"/>
    <lineage>
        <taxon>Eukaryota</taxon>
        <taxon>Metazoa</taxon>
        <taxon>Chordata</taxon>
        <taxon>Craniata</taxon>
        <taxon>Vertebrata</taxon>
        <taxon>Euteleostomi</taxon>
        <taxon>Actinopterygii</taxon>
        <taxon>Neopterygii</taxon>
        <taxon>Teleostei</taxon>
        <taxon>Neoteleostei</taxon>
        <taxon>Acanthomorphata</taxon>
        <taxon>Ovalentaria</taxon>
        <taxon>Atherinomorphae</taxon>
        <taxon>Cyprinodontiformes</taxon>
        <taxon>Goodeidae</taxon>
        <taxon>Ilyodon</taxon>
    </lineage>
</organism>
<name>A0ABV0TEV8_9TELE</name>
<keyword evidence="2" id="KW-0812">Transmembrane</keyword>
<evidence type="ECO:0000313" key="4">
    <source>
        <dbReference type="Proteomes" id="UP001482620"/>
    </source>
</evidence>
<evidence type="ECO:0000256" key="1">
    <source>
        <dbReference type="SAM" id="MobiDB-lite"/>
    </source>
</evidence>
<evidence type="ECO:0000313" key="3">
    <source>
        <dbReference type="EMBL" id="MEQ2231339.1"/>
    </source>
</evidence>
<evidence type="ECO:0000256" key="2">
    <source>
        <dbReference type="SAM" id="Phobius"/>
    </source>
</evidence>
<reference evidence="3 4" key="1">
    <citation type="submission" date="2021-06" db="EMBL/GenBank/DDBJ databases">
        <authorList>
            <person name="Palmer J.M."/>
        </authorList>
    </citation>
    <scope>NUCLEOTIDE SEQUENCE [LARGE SCALE GENOMIC DNA]</scope>
    <source>
        <strain evidence="4">if_2019</strain>
        <tissue evidence="3">Muscle</tissue>
    </source>
</reference>
<sequence length="65" mass="7238">LQLYVGLTLVAKIILLSTPLVIFCRKRRVTKTKDPAVKSEYAVVSHDQPREGGNQRGGKTEQIIC</sequence>
<keyword evidence="2" id="KW-1133">Transmembrane helix</keyword>
<feature type="transmembrane region" description="Helical" evidence="2">
    <location>
        <begin position="6"/>
        <end position="24"/>
    </location>
</feature>
<dbReference type="Proteomes" id="UP001482620">
    <property type="component" value="Unassembled WGS sequence"/>
</dbReference>
<feature type="non-terminal residue" evidence="3">
    <location>
        <position position="1"/>
    </location>
</feature>